<protein>
    <recommendedName>
        <fullName evidence="2">T4 RNA ligase 1-like N-terminal domain-containing protein</fullName>
    </recommendedName>
</protein>
<name>A0A6C0H8J2_9ZZZZ</name>
<proteinExistence type="predicted"/>
<sequence>MSTRLNLSEVLSITGDKKFDESFINDLKSNGIVTRQVTTDERLKNLYLLTLDKSVEGESTLTTLQQQCNGIILEKDSNRIVAANQNHLVDVTPCDFISVLANRGLQPVIQSNNEFIRAEYCEDGTMIRLYNYQDTWYTATTRCITASDSFWSSEKSFDEMFWEVLDRSILEKIDKNYTYLFVLLHSENRIVVKHNYNSLVFVSRIHNQTLVEDFRNTFYQRVPYPSDLKIKRPRMIPYVNLEDFSRYYYHLKRGVLVKLFDPETGYWTVYKLDFDQYRHTKQVRGNVPQIRMRFLELLNDSSQLMMLEKYYPEYKFMFTVIKNSLIKVTREIHKLYVDSHIKHTVEIGEDHLYYRTLRQLHAQYKTTNKPINLGDVESKLFSLDKNVLKTFLGWI</sequence>
<reference evidence="1" key="1">
    <citation type="journal article" date="2020" name="Nature">
        <title>Giant virus diversity and host interactions through global metagenomics.</title>
        <authorList>
            <person name="Schulz F."/>
            <person name="Roux S."/>
            <person name="Paez-Espino D."/>
            <person name="Jungbluth S."/>
            <person name="Walsh D.A."/>
            <person name="Denef V.J."/>
            <person name="McMahon K.D."/>
            <person name="Konstantinidis K.T."/>
            <person name="Eloe-Fadrosh E.A."/>
            <person name="Kyrpides N.C."/>
            <person name="Woyke T."/>
        </authorList>
    </citation>
    <scope>NUCLEOTIDE SEQUENCE</scope>
    <source>
        <strain evidence="1">GVMAG-M-3300023179-73</strain>
    </source>
</reference>
<evidence type="ECO:0000313" key="1">
    <source>
        <dbReference type="EMBL" id="QHT76323.1"/>
    </source>
</evidence>
<evidence type="ECO:0008006" key="2">
    <source>
        <dbReference type="Google" id="ProtNLM"/>
    </source>
</evidence>
<dbReference type="EMBL" id="MN739895">
    <property type="protein sequence ID" value="QHT76323.1"/>
    <property type="molecule type" value="Genomic_DNA"/>
</dbReference>
<dbReference type="AlphaFoldDB" id="A0A6C0H8J2"/>
<accession>A0A6C0H8J2</accession>
<organism evidence="1">
    <name type="scientific">viral metagenome</name>
    <dbReference type="NCBI Taxonomy" id="1070528"/>
    <lineage>
        <taxon>unclassified sequences</taxon>
        <taxon>metagenomes</taxon>
        <taxon>organismal metagenomes</taxon>
    </lineage>
</organism>